<evidence type="ECO:0000313" key="1">
    <source>
        <dbReference type="EMBL" id="QQD72016.1"/>
    </source>
</evidence>
<dbReference type="EMBL" id="CP059488">
    <property type="protein sequence ID" value="QQD72016.1"/>
    <property type="molecule type" value="Genomic_DNA"/>
</dbReference>
<name>A0A7T4WCE4_9PROT</name>
<dbReference type="Proteomes" id="UP000595420">
    <property type="component" value="Chromosome"/>
</dbReference>
<dbReference type="RefSeq" id="WP_198660193.1">
    <property type="nucleotide sequence ID" value="NZ_CP059488.1"/>
</dbReference>
<evidence type="ECO:0008006" key="3">
    <source>
        <dbReference type="Google" id="ProtNLM"/>
    </source>
</evidence>
<sequence>MPDRILGPNDECHCHLGLWLERQKTKYSIPSKIDCLHHELHQMLRDAHSLSLNSEDADSIGRRLMALNEQLMAQLYQWIRDRG</sequence>
<proteinExistence type="predicted"/>
<evidence type="ECO:0000313" key="2">
    <source>
        <dbReference type="Proteomes" id="UP000595420"/>
    </source>
</evidence>
<dbReference type="AlphaFoldDB" id="A0A7T4WCE4"/>
<protein>
    <recommendedName>
        <fullName evidence="3">Chemoreceptor zinc-binding domain-containing protein</fullName>
    </recommendedName>
</protein>
<gene>
    <name evidence="1" type="ORF">H2515_11350</name>
</gene>
<accession>A0A7T4WCE4</accession>
<reference evidence="1 2" key="1">
    <citation type="submission" date="2020-07" db="EMBL/GenBank/DDBJ databases">
        <title>Complete genome sequence analysis of Acidithiobacillus ferrivorans XJFY6S-08 reveals extreme environmental adaptation to alpine acid mine drainage.</title>
        <authorList>
            <person name="Yan L."/>
            <person name="Ni Y."/>
        </authorList>
    </citation>
    <scope>NUCLEOTIDE SEQUENCE [LARGE SCALE GENOMIC DNA]</scope>
    <source>
        <strain evidence="1 2">XJFY6S-08</strain>
    </source>
</reference>
<organism evidence="1 2">
    <name type="scientific">Acidithiobacillus ferrivorans</name>
    <dbReference type="NCBI Taxonomy" id="160808"/>
    <lineage>
        <taxon>Bacteria</taxon>
        <taxon>Pseudomonadati</taxon>
        <taxon>Pseudomonadota</taxon>
        <taxon>Acidithiobacillia</taxon>
        <taxon>Acidithiobacillales</taxon>
        <taxon>Acidithiobacillaceae</taxon>
        <taxon>Acidithiobacillus</taxon>
    </lineage>
</organism>